<gene>
    <name evidence="1" type="ORF">F383_33354</name>
</gene>
<keyword evidence="2" id="KW-1185">Reference proteome</keyword>
<organism evidence="1 2">
    <name type="scientific">Gossypium arboreum</name>
    <name type="common">Tree cotton</name>
    <name type="synonym">Gossypium nanking</name>
    <dbReference type="NCBI Taxonomy" id="29729"/>
    <lineage>
        <taxon>Eukaryota</taxon>
        <taxon>Viridiplantae</taxon>
        <taxon>Streptophyta</taxon>
        <taxon>Embryophyta</taxon>
        <taxon>Tracheophyta</taxon>
        <taxon>Spermatophyta</taxon>
        <taxon>Magnoliopsida</taxon>
        <taxon>eudicotyledons</taxon>
        <taxon>Gunneridae</taxon>
        <taxon>Pentapetalae</taxon>
        <taxon>rosids</taxon>
        <taxon>malvids</taxon>
        <taxon>Malvales</taxon>
        <taxon>Malvaceae</taxon>
        <taxon>Malvoideae</taxon>
        <taxon>Gossypium</taxon>
    </lineage>
</organism>
<evidence type="ECO:0000313" key="2">
    <source>
        <dbReference type="Proteomes" id="UP000032142"/>
    </source>
</evidence>
<protein>
    <submittedName>
        <fullName evidence="1">Uncharacterized protein</fullName>
    </submittedName>
</protein>
<sequence>MLPHMTITYCSLMSYSQACSHKLIVRT</sequence>
<comment type="caution">
    <text evidence="1">The sequence shown here is derived from an EMBL/GenBank/DDBJ whole genome shotgun (WGS) entry which is preliminary data.</text>
</comment>
<proteinExistence type="predicted"/>
<reference evidence="2" key="1">
    <citation type="submission" date="2014-09" db="EMBL/GenBank/DDBJ databases">
        <authorList>
            <person name="Mudge J."/>
            <person name="Ramaraj T."/>
            <person name="Lindquist I.E."/>
            <person name="Bharti A.K."/>
            <person name="Sundararajan A."/>
            <person name="Cameron C.T."/>
            <person name="Woodward J.E."/>
            <person name="May G.D."/>
            <person name="Brubaker C."/>
            <person name="Broadhvest J."/>
            <person name="Wilkins T.A."/>
        </authorList>
    </citation>
    <scope>NUCLEOTIDE SEQUENCE</scope>
    <source>
        <strain evidence="2">cv. AKA8401</strain>
    </source>
</reference>
<dbReference type="EMBL" id="JRRC01457175">
    <property type="protein sequence ID" value="KHG06651.1"/>
    <property type="molecule type" value="Genomic_DNA"/>
</dbReference>
<accession>A0A0B0N697</accession>
<dbReference type="Proteomes" id="UP000032142">
    <property type="component" value="Unassembled WGS sequence"/>
</dbReference>
<name>A0A0B0N697_GOSAR</name>
<dbReference type="AlphaFoldDB" id="A0A0B0N697"/>
<evidence type="ECO:0000313" key="1">
    <source>
        <dbReference type="EMBL" id="KHG06651.1"/>
    </source>
</evidence>